<dbReference type="PROSITE" id="PS50088">
    <property type="entry name" value="ANK_REPEAT"/>
    <property type="match status" value="1"/>
</dbReference>
<reference evidence="5 6" key="1">
    <citation type="submission" date="2014-06" db="EMBL/GenBank/DDBJ databases">
        <title>Evolutionary Origins and Diversification of the Mycorrhizal Mutualists.</title>
        <authorList>
            <consortium name="DOE Joint Genome Institute"/>
            <consortium name="Mycorrhizal Genomics Consortium"/>
            <person name="Kohler A."/>
            <person name="Kuo A."/>
            <person name="Nagy L.G."/>
            <person name="Floudas D."/>
            <person name="Copeland A."/>
            <person name="Barry K.W."/>
            <person name="Cichocki N."/>
            <person name="Veneault-Fourrey C."/>
            <person name="LaButti K."/>
            <person name="Lindquist E.A."/>
            <person name="Lipzen A."/>
            <person name="Lundell T."/>
            <person name="Morin E."/>
            <person name="Murat C."/>
            <person name="Riley R."/>
            <person name="Ohm R."/>
            <person name="Sun H."/>
            <person name="Tunlid A."/>
            <person name="Henrissat B."/>
            <person name="Grigoriev I.V."/>
            <person name="Hibbett D.S."/>
            <person name="Martin F."/>
        </authorList>
    </citation>
    <scope>NUCLEOTIDE SEQUENCE [LARGE SCALE GENOMIC DNA]</scope>
    <source>
        <strain evidence="5 6">SS14</strain>
    </source>
</reference>
<sequence>MVSALWKACADGDAAKVDEYLADATSVDIEIKDHTGGTPLIQAIKGGHLLIVKALLAKGADPNNASSQGRPETYTTDPEILHELATARGDLHPYPEPAYYAPYNPYAYAAYPEQWYPPPPPPQPTQDAEPQPGQNPTPPANLPPPEVARNIPCRCVNDFHPTCLC</sequence>
<feature type="compositionally biased region" description="Pro residues" evidence="4">
    <location>
        <begin position="115"/>
        <end position="124"/>
    </location>
</feature>
<keyword evidence="1" id="KW-0677">Repeat</keyword>
<dbReference type="HOGENOM" id="CLU_1611849_0_0_1"/>
<evidence type="ECO:0000313" key="6">
    <source>
        <dbReference type="Proteomes" id="UP000054279"/>
    </source>
</evidence>
<evidence type="ECO:0000256" key="2">
    <source>
        <dbReference type="ARBA" id="ARBA00023043"/>
    </source>
</evidence>
<protein>
    <submittedName>
        <fullName evidence="5">Uncharacterized protein</fullName>
    </submittedName>
</protein>
<dbReference type="OrthoDB" id="20872at2759"/>
<dbReference type="Pfam" id="PF12796">
    <property type="entry name" value="Ank_2"/>
    <property type="match status" value="1"/>
</dbReference>
<name>A0A0C9T735_SPHS4</name>
<keyword evidence="6" id="KW-1185">Reference proteome</keyword>
<dbReference type="SUPFAM" id="SSF48403">
    <property type="entry name" value="Ankyrin repeat"/>
    <property type="match status" value="1"/>
</dbReference>
<dbReference type="InterPro" id="IPR036770">
    <property type="entry name" value="Ankyrin_rpt-contain_sf"/>
</dbReference>
<dbReference type="GO" id="GO:0004842">
    <property type="term" value="F:ubiquitin-protein transferase activity"/>
    <property type="evidence" value="ECO:0007669"/>
    <property type="project" value="TreeGrafter"/>
</dbReference>
<feature type="region of interest" description="Disordered" evidence="4">
    <location>
        <begin position="114"/>
        <end position="145"/>
    </location>
</feature>
<dbReference type="EMBL" id="KN837458">
    <property type="protein sequence ID" value="KIJ24778.1"/>
    <property type="molecule type" value="Genomic_DNA"/>
</dbReference>
<organism evidence="5 6">
    <name type="scientific">Sphaerobolus stellatus (strain SS14)</name>
    <dbReference type="NCBI Taxonomy" id="990650"/>
    <lineage>
        <taxon>Eukaryota</taxon>
        <taxon>Fungi</taxon>
        <taxon>Dikarya</taxon>
        <taxon>Basidiomycota</taxon>
        <taxon>Agaricomycotina</taxon>
        <taxon>Agaricomycetes</taxon>
        <taxon>Phallomycetidae</taxon>
        <taxon>Geastrales</taxon>
        <taxon>Sphaerobolaceae</taxon>
        <taxon>Sphaerobolus</taxon>
    </lineage>
</organism>
<dbReference type="PROSITE" id="PS50297">
    <property type="entry name" value="ANK_REP_REGION"/>
    <property type="match status" value="1"/>
</dbReference>
<dbReference type="Proteomes" id="UP000054279">
    <property type="component" value="Unassembled WGS sequence"/>
</dbReference>
<evidence type="ECO:0000256" key="3">
    <source>
        <dbReference type="PROSITE-ProRule" id="PRU00023"/>
    </source>
</evidence>
<feature type="repeat" description="ANK" evidence="3">
    <location>
        <begin position="35"/>
        <end position="67"/>
    </location>
</feature>
<dbReference type="PANTHER" id="PTHR24171">
    <property type="entry name" value="ANKYRIN REPEAT DOMAIN-CONTAINING PROTEIN 39-RELATED"/>
    <property type="match status" value="1"/>
</dbReference>
<evidence type="ECO:0000256" key="4">
    <source>
        <dbReference type="SAM" id="MobiDB-lite"/>
    </source>
</evidence>
<accession>A0A0C9T735</accession>
<evidence type="ECO:0000313" key="5">
    <source>
        <dbReference type="EMBL" id="KIJ24778.1"/>
    </source>
</evidence>
<proteinExistence type="predicted"/>
<dbReference type="AlphaFoldDB" id="A0A0C9T735"/>
<feature type="compositionally biased region" description="Pro residues" evidence="4">
    <location>
        <begin position="133"/>
        <end position="145"/>
    </location>
</feature>
<evidence type="ECO:0000256" key="1">
    <source>
        <dbReference type="ARBA" id="ARBA00022737"/>
    </source>
</evidence>
<dbReference type="GO" id="GO:0085020">
    <property type="term" value="P:protein K6-linked ubiquitination"/>
    <property type="evidence" value="ECO:0007669"/>
    <property type="project" value="TreeGrafter"/>
</dbReference>
<gene>
    <name evidence="5" type="ORF">M422DRAFT_785778</name>
</gene>
<dbReference type="InterPro" id="IPR002110">
    <property type="entry name" value="Ankyrin_rpt"/>
</dbReference>
<keyword evidence="2 3" id="KW-0040">ANK repeat</keyword>
<dbReference type="Gene3D" id="1.25.40.20">
    <property type="entry name" value="Ankyrin repeat-containing domain"/>
    <property type="match status" value="1"/>
</dbReference>
<dbReference type="PANTHER" id="PTHR24171:SF8">
    <property type="entry name" value="BRCA1-ASSOCIATED RING DOMAIN PROTEIN 1"/>
    <property type="match status" value="1"/>
</dbReference>